<proteinExistence type="predicted"/>
<dbReference type="Proteomes" id="UP000053820">
    <property type="component" value="Unassembled WGS sequence"/>
</dbReference>
<keyword evidence="3" id="KW-1185">Reference proteome</keyword>
<keyword evidence="1" id="KW-0812">Transmembrane</keyword>
<feature type="transmembrane region" description="Helical" evidence="1">
    <location>
        <begin position="12"/>
        <end position="31"/>
    </location>
</feature>
<reference evidence="2 3" key="1">
    <citation type="submission" date="2014-04" db="EMBL/GenBank/DDBJ databases">
        <title>Evolutionary Origins and Diversification of the Mycorrhizal Mutualists.</title>
        <authorList>
            <consortium name="DOE Joint Genome Institute"/>
            <consortium name="Mycorrhizal Genomics Consortium"/>
            <person name="Kohler A."/>
            <person name="Kuo A."/>
            <person name="Nagy L.G."/>
            <person name="Floudas D."/>
            <person name="Copeland A."/>
            <person name="Barry K.W."/>
            <person name="Cichocki N."/>
            <person name="Veneault-Fourrey C."/>
            <person name="LaButti K."/>
            <person name="Lindquist E.A."/>
            <person name="Lipzen A."/>
            <person name="Lundell T."/>
            <person name="Morin E."/>
            <person name="Murat C."/>
            <person name="Riley R."/>
            <person name="Ohm R."/>
            <person name="Sun H."/>
            <person name="Tunlid A."/>
            <person name="Henrissat B."/>
            <person name="Grigoriev I.V."/>
            <person name="Hibbett D.S."/>
            <person name="Martin F."/>
        </authorList>
    </citation>
    <scope>NUCLEOTIDE SEQUENCE [LARGE SCALE GENOMIC DNA]</scope>
    <source>
        <strain evidence="2 3">MD-312</strain>
    </source>
</reference>
<keyword evidence="1" id="KW-0472">Membrane</keyword>
<dbReference type="Gene3D" id="1.10.1410.10">
    <property type="match status" value="1"/>
</dbReference>
<dbReference type="OrthoDB" id="2274644at2759"/>
<evidence type="ECO:0000313" key="3">
    <source>
        <dbReference type="Proteomes" id="UP000053820"/>
    </source>
</evidence>
<name>A0A0C9WAY2_9AGAM</name>
<evidence type="ECO:0000313" key="2">
    <source>
        <dbReference type="EMBL" id="KIJ60776.1"/>
    </source>
</evidence>
<keyword evidence="1" id="KW-1133">Transmembrane helix</keyword>
<organism evidence="2 3">
    <name type="scientific">Hydnomerulius pinastri MD-312</name>
    <dbReference type="NCBI Taxonomy" id="994086"/>
    <lineage>
        <taxon>Eukaryota</taxon>
        <taxon>Fungi</taxon>
        <taxon>Dikarya</taxon>
        <taxon>Basidiomycota</taxon>
        <taxon>Agaricomycotina</taxon>
        <taxon>Agaricomycetes</taxon>
        <taxon>Agaricomycetidae</taxon>
        <taxon>Boletales</taxon>
        <taxon>Boletales incertae sedis</taxon>
        <taxon>Leucogyrophana</taxon>
    </lineage>
</organism>
<sequence length="58" mass="6493">MDINVNDRLGLINSYMILAYCYLLPGLRFLIAASKLWAKPLGLNEPGQTRGSPVTRTR</sequence>
<dbReference type="HOGENOM" id="CLU_2979370_0_0_1"/>
<accession>A0A0C9WAY2</accession>
<dbReference type="AlphaFoldDB" id="A0A0C9WAY2"/>
<dbReference type="EMBL" id="KN839869">
    <property type="protein sequence ID" value="KIJ60776.1"/>
    <property type="molecule type" value="Genomic_DNA"/>
</dbReference>
<evidence type="ECO:0000256" key="1">
    <source>
        <dbReference type="SAM" id="Phobius"/>
    </source>
</evidence>
<protein>
    <submittedName>
        <fullName evidence="2">Uncharacterized protein</fullName>
    </submittedName>
</protein>
<gene>
    <name evidence="2" type="ORF">HYDPIDRAFT_116837</name>
</gene>